<dbReference type="Gene3D" id="2.60.40.2030">
    <property type="match status" value="1"/>
</dbReference>
<evidence type="ECO:0000313" key="2">
    <source>
        <dbReference type="EMBL" id="MFD1016845.1"/>
    </source>
</evidence>
<dbReference type="InterPro" id="IPR036116">
    <property type="entry name" value="FN3_sf"/>
</dbReference>
<gene>
    <name evidence="2" type="ORF">ACFQ13_13035</name>
</gene>
<proteinExistence type="predicted"/>
<dbReference type="Gene3D" id="2.60.40.10">
    <property type="entry name" value="Immunoglobulins"/>
    <property type="match status" value="2"/>
</dbReference>
<evidence type="ECO:0000313" key="3">
    <source>
        <dbReference type="Proteomes" id="UP001597086"/>
    </source>
</evidence>
<dbReference type="InterPro" id="IPR045474">
    <property type="entry name" value="GEVED"/>
</dbReference>
<dbReference type="InterPro" id="IPR001322">
    <property type="entry name" value="Lamin_tail_dom"/>
</dbReference>
<dbReference type="InterPro" id="IPR038081">
    <property type="entry name" value="CalX-like_sf"/>
</dbReference>
<dbReference type="InterPro" id="IPR003961">
    <property type="entry name" value="FN3_dom"/>
</dbReference>
<keyword evidence="3" id="KW-1185">Reference proteome</keyword>
<feature type="domain" description="LTD" evidence="1">
    <location>
        <begin position="1220"/>
        <end position="1377"/>
    </location>
</feature>
<dbReference type="RefSeq" id="WP_386118029.1">
    <property type="nucleotide sequence ID" value="NZ_JBHTKM010000063.1"/>
</dbReference>
<dbReference type="Pfam" id="PF00041">
    <property type="entry name" value="fn3"/>
    <property type="match status" value="1"/>
</dbReference>
<organism evidence="2 3">
    <name type="scientific">Winogradskyella rapida</name>
    <dbReference type="NCBI Taxonomy" id="549701"/>
    <lineage>
        <taxon>Bacteria</taxon>
        <taxon>Pseudomonadati</taxon>
        <taxon>Bacteroidota</taxon>
        <taxon>Flavobacteriia</taxon>
        <taxon>Flavobacteriales</taxon>
        <taxon>Flavobacteriaceae</taxon>
        <taxon>Winogradskyella</taxon>
    </lineage>
</organism>
<dbReference type="PROSITE" id="PS51841">
    <property type="entry name" value="LTD"/>
    <property type="match status" value="1"/>
</dbReference>
<sequence length="2065" mass="220801">MKQNYPLLLFAFFCMIWSGYGQTEIFNVNGGGTFPTGWTGTNNNTSNPIDKGSYYLIDSGNPSDIITSDIYDLSSYVSAEFNLDVASFGSGNYNQAKIEISYNGGSTFTQTEVSTTTTGSSYINGGTFILSGLTNQVQIRISNNGTSGRGVRLRNLKLTASGSGSTDTELNFTSTTYTANEDDGTASICVDIMNESTTPTTADIVLTSASTPHVTYTTTGITFPANSSAQQCVTVNIADNTNCSDSTDYTFEIQNVSGGDSAVTGSNDATTLSINDDDGTSGIAYIQDFDGGTPTWNYSGSGSNNTSYGNTGYGRRISGSQSFSLNNVSTAGLEDIFLSIKNKSTGGIENADALKIYVALDGASYSSIPDITIQEEDTSDNSYNKTWNYNASGVASTVAGTPATFNGDGATGYSTINITIPNGTSSVALKIQASSGGSEYFYIDDITLSGNSCLCSAPADPVGSITGTTPACTSTDLTFTGTTPSGITNYWQTTANGTDETFNASSTYTATTSGTYYVRAYDTAGTCWSDGNLSYTVVIEEGLPTLTQPNNQTEVIPDTATFTVSSSNTDTYQWQVNTGSGWTNVTGGSGATTDTYTTTATSSAMHGNQYRCILTNICGDTTSNAATLSLSNESPNNARNSEGCFDDTSVTLSWDAPASGITPTGYIIFAIEGGTAPTGTKTDASTYTANTNFSAATTVTPASLGRVVYKGTATTTTITGLTEDNNYSFTIYAYVGETLTGWATGGTGGSTVTNGLAQADVRNLIATPLTNQVTLDWDNPLPTSCWDQLIIIANQGGVTFSPSGDGSAYSGNDNDEYTTPNQLVYETTSSVSTKSITGLINDTNYCFKIFIRRGTNWTEGVEICTTPTLTYCDSYGDTSDKGITNVTFNTINNSSNSNSDYSDFTSTSTTVNIGDTYQLSVSIQTDGSNRMYTKAWIDWNLNGDFNDSGEEYDLGYDNFANETPSYNSPLNITVPNNAETGEIRMRISSRYNSNPTSCSTNFDGETEDYSIYLQQPTNAEINIKANNISIANGFDEPYGLNNTLFAAREAYTTSTAKTYTIENLGLTTLNLTGTPIVEITGANAGDFAVSTQPSNVNIVSNGNVDFEVTFTPLGLGTRTATVSIANSDPTGNENPYTFTIEGTGECPTPTLSLLPNNGPVGTIVTITSPIPNFDLSTTATISGINAPVTFIYENELEVIIPDGAYSGIIEINDNLSCPIETPNFNVISNSGNCGGLSDLIITEIYDANSGSLGYVEFYNGTNSTINLSNYSVRRYANLTSSTITSTYTFPTNGVGSTIASGAVLVGYVGTGANSSIYDFYLGDSGFNADDRLELYNNTTLIDDWHDDNVPGENGFSYLRNINITSGNPNFDLSEWTASSTENSSNLGTFNYTMLSMPPAASSINNFSDCTLLDYSISATEGDTDTPGDLTYQWYYNNGLNNNWTAVTSSSPSGYTIIGQDGNNILIEGDTNPLSNLATYQFYCEVKEAGSCTDASNAIRPNTGIITWNGTWSSTPTISSTVMIDADYNTATDGNFSACSLVINSGKTLTITDGAYAEVYYEVNNNGTFHIENNGALIQIDDTSINTGSMSMERKASIKNYDYVYWSSPISGFNISDIAGSYYFYWHPTTINSNGTQGNWIAANNTTMDLGKGYIIRAPNGQTAPTTPGELNFTTIFSSSTPGEGVPNNGEIAVTIERGINANSDEDKNDNWNLIGNPYPSSISASDFIIENAAQLQNIDGYINIWTHGTPPSAAEASPFYQNFVSNYNSADYFYYNALGDSNGDGFSGYIAAGQSFMVNMVDGAEAATTTVTFKNSMRDKGYSNSDFFRASPDSSNEKHRFWLNLLTPTTPTNRILIGYTEAATMGEDLLFDAETVLDDTSAGVYSMIEDDYFLIQGRALPFTVTDIIPISVKTIESGSHTLALHAVDGIFETDNQTIYLKDNLLGFTHDLTAQPYTFTLEPGTYNDRFEIVFIPTTLSVDDQLSLSNTITITELQEDLVQFKVDGPHSIKHIDIIDINGRLVYSLKGNNSTEVYNLSKLSQAAYMAKITLSNGQVLSKKAIKQY</sequence>
<dbReference type="SUPFAM" id="SSF49265">
    <property type="entry name" value="Fibronectin type III"/>
    <property type="match status" value="1"/>
</dbReference>
<dbReference type="SMART" id="SM00060">
    <property type="entry name" value="FN3"/>
    <property type="match status" value="2"/>
</dbReference>
<protein>
    <submittedName>
        <fullName evidence="2">GEVED domain-containing protein</fullName>
    </submittedName>
</protein>
<accession>A0ABW3KT70</accession>
<evidence type="ECO:0000259" key="1">
    <source>
        <dbReference type="PROSITE" id="PS51841"/>
    </source>
</evidence>
<comment type="caution">
    <text evidence="2">The sequence shown here is derived from an EMBL/GenBank/DDBJ whole genome shotgun (WGS) entry which is preliminary data.</text>
</comment>
<reference evidence="3" key="1">
    <citation type="journal article" date="2019" name="Int. J. Syst. Evol. Microbiol.">
        <title>The Global Catalogue of Microorganisms (GCM) 10K type strain sequencing project: providing services to taxonomists for standard genome sequencing and annotation.</title>
        <authorList>
            <consortium name="The Broad Institute Genomics Platform"/>
            <consortium name="The Broad Institute Genome Sequencing Center for Infectious Disease"/>
            <person name="Wu L."/>
            <person name="Ma J."/>
        </authorList>
    </citation>
    <scope>NUCLEOTIDE SEQUENCE [LARGE SCALE GENOMIC DNA]</scope>
    <source>
        <strain evidence="3">CCUG 56098</strain>
    </source>
</reference>
<dbReference type="EMBL" id="JBHTKM010000063">
    <property type="protein sequence ID" value="MFD1016845.1"/>
    <property type="molecule type" value="Genomic_DNA"/>
</dbReference>
<name>A0ABW3KT70_9FLAO</name>
<dbReference type="Proteomes" id="UP001597086">
    <property type="component" value="Unassembled WGS sequence"/>
</dbReference>
<dbReference type="SUPFAM" id="SSF141072">
    <property type="entry name" value="CalX-like"/>
    <property type="match status" value="1"/>
</dbReference>
<dbReference type="Pfam" id="PF20009">
    <property type="entry name" value="GEVED"/>
    <property type="match status" value="1"/>
</dbReference>
<dbReference type="Pfam" id="PF00932">
    <property type="entry name" value="LTD"/>
    <property type="match status" value="1"/>
</dbReference>
<dbReference type="InterPro" id="IPR013783">
    <property type="entry name" value="Ig-like_fold"/>
</dbReference>